<dbReference type="RefSeq" id="WP_119350154.1">
    <property type="nucleotide sequence ID" value="NZ_QWET01000007.1"/>
</dbReference>
<evidence type="ECO:0000313" key="2">
    <source>
        <dbReference type="EMBL" id="RIH65232.1"/>
    </source>
</evidence>
<dbReference type="OrthoDB" id="978436at2"/>
<feature type="signal peptide" evidence="1">
    <location>
        <begin position="1"/>
        <end position="23"/>
    </location>
</feature>
<evidence type="ECO:0000256" key="1">
    <source>
        <dbReference type="SAM" id="SignalP"/>
    </source>
</evidence>
<dbReference type="InterPro" id="IPR027829">
    <property type="entry name" value="DUF4625"/>
</dbReference>
<keyword evidence="3" id="KW-1185">Reference proteome</keyword>
<proteinExistence type="predicted"/>
<gene>
    <name evidence="2" type="ORF">D1164_11650</name>
</gene>
<dbReference type="Pfam" id="PF15418">
    <property type="entry name" value="DUF4625"/>
    <property type="match status" value="1"/>
</dbReference>
<dbReference type="PROSITE" id="PS51257">
    <property type="entry name" value="PROKAR_LIPOPROTEIN"/>
    <property type="match status" value="1"/>
</dbReference>
<keyword evidence="1" id="KW-0732">Signal</keyword>
<evidence type="ECO:0000313" key="3">
    <source>
        <dbReference type="Proteomes" id="UP000266441"/>
    </source>
</evidence>
<sequence length="152" mass="17175">MKTKLFLLALTLTTALFFTSCNDEDEIPRPEITGFELGIDNNKTGHIGHDVHVDAKITAPGKIEKVRVVIHPEGEHESKSATFLSEEEEWKVDSIYTEFSGLKNATFHKHIDIPDYAKEGDYHFHFIVTDMEGNQASLDEELEIMHGDGHSH</sequence>
<comment type="caution">
    <text evidence="2">The sequence shown here is derived from an EMBL/GenBank/DDBJ whole genome shotgun (WGS) entry which is preliminary data.</text>
</comment>
<dbReference type="AlphaFoldDB" id="A0A399D3J2"/>
<accession>A0A399D3J2</accession>
<name>A0A399D3J2_9BACT</name>
<feature type="chain" id="PRO_5017239865" evidence="1">
    <location>
        <begin position="24"/>
        <end position="152"/>
    </location>
</feature>
<protein>
    <submittedName>
        <fullName evidence="2">DUF4625 domain-containing protein</fullName>
    </submittedName>
</protein>
<reference evidence="2 3" key="1">
    <citation type="journal article" date="2015" name="Int. J. Syst. Evol. Microbiol.">
        <title>Mariniphaga sediminis sp. nov., isolated from coastal sediment.</title>
        <authorList>
            <person name="Wang F.Q."/>
            <person name="Shen Q.Y."/>
            <person name="Chen G.J."/>
            <person name="Du Z.J."/>
        </authorList>
    </citation>
    <scope>NUCLEOTIDE SEQUENCE [LARGE SCALE GENOMIC DNA]</scope>
    <source>
        <strain evidence="2 3">SY21</strain>
    </source>
</reference>
<organism evidence="2 3">
    <name type="scientific">Mariniphaga sediminis</name>
    <dbReference type="NCBI Taxonomy" id="1628158"/>
    <lineage>
        <taxon>Bacteria</taxon>
        <taxon>Pseudomonadati</taxon>
        <taxon>Bacteroidota</taxon>
        <taxon>Bacteroidia</taxon>
        <taxon>Marinilabiliales</taxon>
        <taxon>Prolixibacteraceae</taxon>
        <taxon>Mariniphaga</taxon>
    </lineage>
</organism>
<dbReference type="Proteomes" id="UP000266441">
    <property type="component" value="Unassembled WGS sequence"/>
</dbReference>
<dbReference type="EMBL" id="QWET01000007">
    <property type="protein sequence ID" value="RIH65232.1"/>
    <property type="molecule type" value="Genomic_DNA"/>
</dbReference>